<proteinExistence type="predicted"/>
<dbReference type="Pfam" id="PF04168">
    <property type="entry name" value="Alpha-E"/>
    <property type="match status" value="1"/>
</dbReference>
<accession>A0A7W9W4S5</accession>
<dbReference type="EMBL" id="JACHGW010000001">
    <property type="protein sequence ID" value="MBB6048286.1"/>
    <property type="molecule type" value="Genomic_DNA"/>
</dbReference>
<name>A0A7W9W4S5_ARMRO</name>
<feature type="domain" description="DUF403" evidence="1">
    <location>
        <begin position="1"/>
        <end position="321"/>
    </location>
</feature>
<protein>
    <submittedName>
        <fullName evidence="2">Putative alpha-E superfamily protein</fullName>
    </submittedName>
</protein>
<dbReference type="Proteomes" id="UP000520814">
    <property type="component" value="Unassembled WGS sequence"/>
</dbReference>
<evidence type="ECO:0000313" key="3">
    <source>
        <dbReference type="Proteomes" id="UP000520814"/>
    </source>
</evidence>
<sequence>MLSREADSCFWIGRYVERAEATARMLDVHYHATLEGVPGMLEWESVLAIADCAADFRKRHDQLNERTAIQYFVFDTDNPGSIVSALTYARENARSIREMVASEIWECLNMIYLELKEWDVDKALAGTPHAFFTKIKNAAHLFHGITYRTQLLNETRDWLRVGTFLERADQTVRLLDVKYHDLLPATRAGKPEIGGLGVGGPADIHGWIAVLRSVSAFEMYRKTHREGIHPAGVVDFLVLNPIFPASVRYSIGQTEEALRRVSGTSPSSPATCDPERLVGRLRAELNYARADEIIVGGLHEYLQSVQKRCTEIGGSITKTYLSYQ</sequence>
<dbReference type="PANTHER" id="PTHR34595">
    <property type="entry name" value="BLR5612 PROTEIN"/>
    <property type="match status" value="1"/>
</dbReference>
<dbReference type="InterPro" id="IPR007296">
    <property type="entry name" value="DUF403"/>
</dbReference>
<dbReference type="AlphaFoldDB" id="A0A7W9W4S5"/>
<reference evidence="2 3" key="1">
    <citation type="submission" date="2020-08" db="EMBL/GenBank/DDBJ databases">
        <title>Genomic Encyclopedia of Type Strains, Phase IV (KMG-IV): sequencing the most valuable type-strain genomes for metagenomic binning, comparative biology and taxonomic classification.</title>
        <authorList>
            <person name="Goeker M."/>
        </authorList>
    </citation>
    <scope>NUCLEOTIDE SEQUENCE [LARGE SCALE GENOMIC DNA]</scope>
    <source>
        <strain evidence="2 3">DSM 23562</strain>
    </source>
</reference>
<comment type="caution">
    <text evidence="2">The sequence shown here is derived from an EMBL/GenBank/DDBJ whole genome shotgun (WGS) entry which is preliminary data.</text>
</comment>
<keyword evidence="3" id="KW-1185">Reference proteome</keyword>
<dbReference type="PANTHER" id="PTHR34595:SF7">
    <property type="entry name" value="SLL1039 PROTEIN"/>
    <property type="match status" value="1"/>
</dbReference>
<evidence type="ECO:0000259" key="1">
    <source>
        <dbReference type="Pfam" id="PF04168"/>
    </source>
</evidence>
<evidence type="ECO:0000313" key="2">
    <source>
        <dbReference type="EMBL" id="MBB6048286.1"/>
    </source>
</evidence>
<organism evidence="2 3">
    <name type="scientific">Armatimonas rosea</name>
    <dbReference type="NCBI Taxonomy" id="685828"/>
    <lineage>
        <taxon>Bacteria</taxon>
        <taxon>Bacillati</taxon>
        <taxon>Armatimonadota</taxon>
        <taxon>Armatimonadia</taxon>
        <taxon>Armatimonadales</taxon>
        <taxon>Armatimonadaceae</taxon>
        <taxon>Armatimonas</taxon>
    </lineage>
</organism>
<dbReference type="RefSeq" id="WP_184191743.1">
    <property type="nucleotide sequence ID" value="NZ_JACHGW010000001.1"/>
</dbReference>
<dbReference type="InterPro" id="IPR051680">
    <property type="entry name" value="ATP-dep_Glu-Cys_Ligase-2"/>
</dbReference>
<gene>
    <name evidence="2" type="ORF">HNQ39_000048</name>
</gene>